<reference evidence="1" key="1">
    <citation type="submission" date="2021-12" db="EMBL/GenBank/DDBJ databases">
        <authorList>
            <person name="King R."/>
        </authorList>
    </citation>
    <scope>NUCLEOTIDE SEQUENCE</scope>
</reference>
<accession>A0A9N9RFV5</accession>
<dbReference type="OrthoDB" id="6891213at2759"/>
<dbReference type="Proteomes" id="UP001153714">
    <property type="component" value="Chromosome 8"/>
</dbReference>
<reference evidence="1" key="2">
    <citation type="submission" date="2022-10" db="EMBL/GenBank/DDBJ databases">
        <authorList>
            <consortium name="ENA_rothamsted_submissions"/>
            <consortium name="culmorum"/>
            <person name="King R."/>
        </authorList>
    </citation>
    <scope>NUCLEOTIDE SEQUENCE</scope>
</reference>
<proteinExistence type="predicted"/>
<protein>
    <submittedName>
        <fullName evidence="1">Uncharacterized protein</fullName>
    </submittedName>
</protein>
<keyword evidence="2" id="KW-1185">Reference proteome</keyword>
<gene>
    <name evidence="1" type="ORF">DIATSA_LOCUS13198</name>
</gene>
<dbReference type="EMBL" id="OU893339">
    <property type="protein sequence ID" value="CAG9795971.1"/>
    <property type="molecule type" value="Genomic_DNA"/>
</dbReference>
<evidence type="ECO:0000313" key="1">
    <source>
        <dbReference type="EMBL" id="CAG9795971.1"/>
    </source>
</evidence>
<sequence length="202" mass="23458">MIDARDYTTIDFIKSYVINEQKPTCVIINKLCWSSQQKVKLAVEISKAGFRLSETPVLTTEYLYHNLLFLLDFDCANAPEVVYDAISRKLFASPFRWLMLSSSLNVTSFSLVLNSPILPDSDVVLAERIRYGFKLTEIHRTSLSGFMVYKPRGYYDGTMVDIRPHREMYRRRKNVMGHTLTMANVIQDSNTTQYHLPREDRL</sequence>
<dbReference type="AlphaFoldDB" id="A0A9N9RFV5"/>
<organism evidence="1 2">
    <name type="scientific">Diatraea saccharalis</name>
    <name type="common">sugarcane borer</name>
    <dbReference type="NCBI Taxonomy" id="40085"/>
    <lineage>
        <taxon>Eukaryota</taxon>
        <taxon>Metazoa</taxon>
        <taxon>Ecdysozoa</taxon>
        <taxon>Arthropoda</taxon>
        <taxon>Hexapoda</taxon>
        <taxon>Insecta</taxon>
        <taxon>Pterygota</taxon>
        <taxon>Neoptera</taxon>
        <taxon>Endopterygota</taxon>
        <taxon>Lepidoptera</taxon>
        <taxon>Glossata</taxon>
        <taxon>Ditrysia</taxon>
        <taxon>Pyraloidea</taxon>
        <taxon>Crambidae</taxon>
        <taxon>Crambinae</taxon>
        <taxon>Diatraea</taxon>
    </lineage>
</organism>
<name>A0A9N9RFV5_9NEOP</name>
<evidence type="ECO:0000313" key="2">
    <source>
        <dbReference type="Proteomes" id="UP001153714"/>
    </source>
</evidence>